<dbReference type="RefSeq" id="WP_105743333.1">
    <property type="nucleotide sequence ID" value="NZ_PVBR01000014.1"/>
</dbReference>
<sequence>MKYADLIAKLEAATGPDKDIDLAIVRTFISDGEAHLHEKYDLDSYRLTESIDAAIALAERLLPGAFVNIGTMIGGKLHHAEIECDETGVEVSVNNAPSVPIALLIATLKGHGASHDA</sequence>
<evidence type="ECO:0000313" key="1">
    <source>
        <dbReference type="EMBL" id="PRD42065.1"/>
    </source>
</evidence>
<accession>A0A2S9INH4</accession>
<proteinExistence type="predicted"/>
<comment type="caution">
    <text evidence="1">The sequence shown here is derived from an EMBL/GenBank/DDBJ whole genome shotgun (WGS) entry which is preliminary data.</text>
</comment>
<gene>
    <name evidence="1" type="ORF">C5748_18075</name>
</gene>
<keyword evidence="2" id="KW-1185">Reference proteome</keyword>
<protein>
    <submittedName>
        <fullName evidence="1">Uncharacterized protein</fullName>
    </submittedName>
</protein>
<dbReference type="AlphaFoldDB" id="A0A2S9INH4"/>
<dbReference type="EMBL" id="PVBR01000014">
    <property type="protein sequence ID" value="PRD42065.1"/>
    <property type="molecule type" value="Genomic_DNA"/>
</dbReference>
<name>A0A2S9INH4_9HYPH</name>
<dbReference type="Proteomes" id="UP000239434">
    <property type="component" value="Unassembled WGS sequence"/>
</dbReference>
<reference evidence="1 2" key="1">
    <citation type="submission" date="2018-02" db="EMBL/GenBank/DDBJ databases">
        <title>The draft genome of Phyllobacterium sp. 1N-3.</title>
        <authorList>
            <person name="Liu L."/>
            <person name="Li L."/>
            <person name="Zhang X."/>
            <person name="Wang T."/>
            <person name="Liang L."/>
        </authorList>
    </citation>
    <scope>NUCLEOTIDE SEQUENCE [LARGE SCALE GENOMIC DNA]</scope>
    <source>
        <strain evidence="1 2">1N-3</strain>
    </source>
</reference>
<organism evidence="1 2">
    <name type="scientific">Phyllobacterium phragmitis</name>
    <dbReference type="NCBI Taxonomy" id="2670329"/>
    <lineage>
        <taxon>Bacteria</taxon>
        <taxon>Pseudomonadati</taxon>
        <taxon>Pseudomonadota</taxon>
        <taxon>Alphaproteobacteria</taxon>
        <taxon>Hyphomicrobiales</taxon>
        <taxon>Phyllobacteriaceae</taxon>
        <taxon>Phyllobacterium</taxon>
    </lineage>
</organism>
<evidence type="ECO:0000313" key="2">
    <source>
        <dbReference type="Proteomes" id="UP000239434"/>
    </source>
</evidence>